<organism evidence="2 3">
    <name type="scientific">Bythopirellula goksoeyrii</name>
    <dbReference type="NCBI Taxonomy" id="1400387"/>
    <lineage>
        <taxon>Bacteria</taxon>
        <taxon>Pseudomonadati</taxon>
        <taxon>Planctomycetota</taxon>
        <taxon>Planctomycetia</taxon>
        <taxon>Pirellulales</taxon>
        <taxon>Lacipirellulaceae</taxon>
        <taxon>Bythopirellula</taxon>
    </lineage>
</organism>
<protein>
    <recommendedName>
        <fullName evidence="4">DUF4864 domain-containing protein</fullName>
    </recommendedName>
</protein>
<keyword evidence="1" id="KW-1133">Transmembrane helix</keyword>
<dbReference type="KEGG" id="bgok:Pr1d_39070"/>
<reference evidence="2 3" key="1">
    <citation type="submission" date="2019-08" db="EMBL/GenBank/DDBJ databases">
        <title>Deep-cultivation of Planctomycetes and their phenomic and genomic characterization uncovers novel biology.</title>
        <authorList>
            <person name="Wiegand S."/>
            <person name="Jogler M."/>
            <person name="Boedeker C."/>
            <person name="Pinto D."/>
            <person name="Vollmers J."/>
            <person name="Rivas-Marin E."/>
            <person name="Kohn T."/>
            <person name="Peeters S.H."/>
            <person name="Heuer A."/>
            <person name="Rast P."/>
            <person name="Oberbeckmann S."/>
            <person name="Bunk B."/>
            <person name="Jeske O."/>
            <person name="Meyerdierks A."/>
            <person name="Storesund J.E."/>
            <person name="Kallscheuer N."/>
            <person name="Luecker S."/>
            <person name="Lage O.M."/>
            <person name="Pohl T."/>
            <person name="Merkel B.J."/>
            <person name="Hornburger P."/>
            <person name="Mueller R.-W."/>
            <person name="Bruemmer F."/>
            <person name="Labrenz M."/>
            <person name="Spormann A.M."/>
            <person name="Op den Camp H."/>
            <person name="Overmann J."/>
            <person name="Amann R."/>
            <person name="Jetten M.S.M."/>
            <person name="Mascher T."/>
            <person name="Medema M.H."/>
            <person name="Devos D.P."/>
            <person name="Kaster A.-K."/>
            <person name="Ovreas L."/>
            <person name="Rohde M."/>
            <person name="Galperin M.Y."/>
            <person name="Jogler C."/>
        </authorList>
    </citation>
    <scope>NUCLEOTIDE SEQUENCE [LARGE SCALE GENOMIC DNA]</scope>
    <source>
        <strain evidence="2 3">Pr1d</strain>
    </source>
</reference>
<accession>A0A5B9QG87</accession>
<gene>
    <name evidence="2" type="ORF">Pr1d_39070</name>
</gene>
<sequence>MSGDLQLQDDTSRGGLFVVVVCFFVFGFLATLAIQFLVSLLLNSLQDRELDSPELLGEVVNKKLIEPASHLSPEEVVSIQLDGLGSTNQTVGIRQCFAFASPSNKSITGPLTRFASMVHRPPYDALLKPQELLVGKPEIHDDHASVTVTMLDSRGKLQAFLFLLGRQKEGEYSGCWMTEGVFPLQPLAPPESASPPTVWSPRKPMNRTGVSNDVWCPNVA</sequence>
<evidence type="ECO:0000313" key="3">
    <source>
        <dbReference type="Proteomes" id="UP000323917"/>
    </source>
</evidence>
<keyword evidence="1" id="KW-0812">Transmembrane</keyword>
<keyword evidence="3" id="KW-1185">Reference proteome</keyword>
<dbReference type="Pfam" id="PF16156">
    <property type="entry name" value="DUF4864"/>
    <property type="match status" value="1"/>
</dbReference>
<keyword evidence="1" id="KW-0472">Membrane</keyword>
<evidence type="ECO:0000313" key="2">
    <source>
        <dbReference type="EMBL" id="QEG36592.1"/>
    </source>
</evidence>
<name>A0A5B9QG87_9BACT</name>
<dbReference type="AlphaFoldDB" id="A0A5B9QG87"/>
<evidence type="ECO:0008006" key="4">
    <source>
        <dbReference type="Google" id="ProtNLM"/>
    </source>
</evidence>
<dbReference type="PANTHER" id="PTHR35716">
    <property type="entry name" value="OS05G0574700 PROTEIN-RELATED"/>
    <property type="match status" value="1"/>
</dbReference>
<dbReference type="InterPro" id="IPR032347">
    <property type="entry name" value="DUF4864"/>
</dbReference>
<evidence type="ECO:0000256" key="1">
    <source>
        <dbReference type="SAM" id="Phobius"/>
    </source>
</evidence>
<feature type="transmembrane region" description="Helical" evidence="1">
    <location>
        <begin position="15"/>
        <end position="42"/>
    </location>
</feature>
<proteinExistence type="predicted"/>
<dbReference type="EMBL" id="CP042913">
    <property type="protein sequence ID" value="QEG36592.1"/>
    <property type="molecule type" value="Genomic_DNA"/>
</dbReference>
<dbReference type="Proteomes" id="UP000323917">
    <property type="component" value="Chromosome"/>
</dbReference>